<dbReference type="Pfam" id="PF03457">
    <property type="entry name" value="HA"/>
    <property type="match status" value="3"/>
</dbReference>
<comment type="caution">
    <text evidence="2">The sequence shown here is derived from an EMBL/GenBank/DDBJ whole genome shotgun (WGS) entry which is preliminary data.</text>
</comment>
<dbReference type="Gene3D" id="6.10.140.530">
    <property type="match status" value="3"/>
</dbReference>
<protein>
    <recommendedName>
        <fullName evidence="1">Helicase-associated domain-containing protein</fullName>
    </recommendedName>
</protein>
<feature type="domain" description="Helicase-associated" evidence="1">
    <location>
        <begin position="120"/>
        <end position="186"/>
    </location>
</feature>
<evidence type="ECO:0000313" key="3">
    <source>
        <dbReference type="Proteomes" id="UP001516023"/>
    </source>
</evidence>
<sequence>MSSEYDMSDAAAEAHVSVADAPEPYAHADPVNGHVEYAAAAPGDHVPSFEILTTPPLNSGVSVDVDTGLVAPDLPPIELGDAAAAVAAAAAAEGGMVPGLPPLIHNAGPGFNLPELIIPAKWLARYEELKRFHATYGHCNVPQKYEENKQLGAWVRTQKQQYKLLAEGKPSHMSEARINLLNELGFEWSGEKRDKFWSERYGELVEFQQKHNSTRVPDKYPEAPQLHSWVSLQRRQLKLYKEGKKNKLTDERARMLEAIGLEWHIRNSCSWMERFLELKDYKEQHGNCNVPQKYKANPSLGRWVDNQKTQHKKLYDGKPTHLTIERIQLLVSLGFQFR</sequence>
<keyword evidence="3" id="KW-1185">Reference proteome</keyword>
<name>A0ABD3QN98_9STRA</name>
<feature type="domain" description="Helicase-associated" evidence="1">
    <location>
        <begin position="270"/>
        <end position="335"/>
    </location>
</feature>
<dbReference type="InterPro" id="IPR005114">
    <property type="entry name" value="Helicase_assoc"/>
</dbReference>
<dbReference type="PANTHER" id="PTHR33418:SF1">
    <property type="entry name" value="HELICASE-ASSOCIATED DOMAIN-CONTAINING PROTEIN"/>
    <property type="match status" value="1"/>
</dbReference>
<evidence type="ECO:0000313" key="2">
    <source>
        <dbReference type="EMBL" id="KAL3801547.1"/>
    </source>
</evidence>
<dbReference type="EMBL" id="JABMIG020000026">
    <property type="protein sequence ID" value="KAL3801547.1"/>
    <property type="molecule type" value="Genomic_DNA"/>
</dbReference>
<feature type="domain" description="Helicase-associated" evidence="1">
    <location>
        <begin position="194"/>
        <end position="260"/>
    </location>
</feature>
<dbReference type="PANTHER" id="PTHR33418">
    <property type="entry name" value="HELICASE-ASSOCIATED"/>
    <property type="match status" value="1"/>
</dbReference>
<gene>
    <name evidence="2" type="ORF">HJC23_000985</name>
</gene>
<reference evidence="2 3" key="1">
    <citation type="journal article" date="2020" name="G3 (Bethesda)">
        <title>Improved Reference Genome for Cyclotella cryptica CCMP332, a Model for Cell Wall Morphogenesis, Salinity Adaptation, and Lipid Production in Diatoms (Bacillariophyta).</title>
        <authorList>
            <person name="Roberts W.R."/>
            <person name="Downey K.M."/>
            <person name="Ruck E.C."/>
            <person name="Traller J.C."/>
            <person name="Alverson A.J."/>
        </authorList>
    </citation>
    <scope>NUCLEOTIDE SEQUENCE [LARGE SCALE GENOMIC DNA]</scope>
    <source>
        <strain evidence="2 3">CCMP332</strain>
    </source>
</reference>
<proteinExistence type="predicted"/>
<evidence type="ECO:0000259" key="1">
    <source>
        <dbReference type="Pfam" id="PF03457"/>
    </source>
</evidence>
<accession>A0ABD3QN98</accession>
<dbReference type="AlphaFoldDB" id="A0ABD3QN98"/>
<dbReference type="Proteomes" id="UP001516023">
    <property type="component" value="Unassembled WGS sequence"/>
</dbReference>
<organism evidence="2 3">
    <name type="scientific">Cyclotella cryptica</name>
    <dbReference type="NCBI Taxonomy" id="29204"/>
    <lineage>
        <taxon>Eukaryota</taxon>
        <taxon>Sar</taxon>
        <taxon>Stramenopiles</taxon>
        <taxon>Ochrophyta</taxon>
        <taxon>Bacillariophyta</taxon>
        <taxon>Coscinodiscophyceae</taxon>
        <taxon>Thalassiosirophycidae</taxon>
        <taxon>Stephanodiscales</taxon>
        <taxon>Stephanodiscaceae</taxon>
        <taxon>Cyclotella</taxon>
    </lineage>
</organism>